<dbReference type="AlphaFoldDB" id="A0A9N9V4R3"/>
<keyword evidence="3" id="KW-0732">Signal</keyword>
<protein>
    <submittedName>
        <fullName evidence="4">Uncharacterized protein</fullName>
    </submittedName>
</protein>
<keyword evidence="5" id="KW-1185">Reference proteome</keyword>
<feature type="chain" id="PRO_5040132498" evidence="3">
    <location>
        <begin position="24"/>
        <end position="169"/>
    </location>
</feature>
<accession>A0A9N9V4R3</accession>
<proteinExistence type="predicted"/>
<feature type="signal peptide" evidence="3">
    <location>
        <begin position="1"/>
        <end position="23"/>
    </location>
</feature>
<evidence type="ECO:0000313" key="4">
    <source>
        <dbReference type="EMBL" id="CAH0015672.1"/>
    </source>
</evidence>
<reference evidence="4" key="1">
    <citation type="submission" date="2021-10" db="EMBL/GenBank/DDBJ databases">
        <authorList>
            <person name="Piombo E."/>
        </authorList>
    </citation>
    <scope>NUCLEOTIDE SEQUENCE</scope>
</reference>
<dbReference type="OrthoDB" id="5150990at2759"/>
<dbReference type="Proteomes" id="UP000696573">
    <property type="component" value="Unassembled WGS sequence"/>
</dbReference>
<evidence type="ECO:0000256" key="1">
    <source>
        <dbReference type="SAM" id="MobiDB-lite"/>
    </source>
</evidence>
<dbReference type="EMBL" id="CABFNQ020000451">
    <property type="protein sequence ID" value="CAH0015672.1"/>
    <property type="molecule type" value="Genomic_DNA"/>
</dbReference>
<keyword evidence="2" id="KW-0812">Transmembrane</keyword>
<keyword evidence="2" id="KW-0472">Membrane</keyword>
<keyword evidence="2" id="KW-1133">Transmembrane helix</keyword>
<name>A0A9N9V4R3_9HYPO</name>
<gene>
    <name evidence="4" type="ORF">CRHIZ90672A_00007863</name>
</gene>
<evidence type="ECO:0000256" key="2">
    <source>
        <dbReference type="SAM" id="Phobius"/>
    </source>
</evidence>
<comment type="caution">
    <text evidence="4">The sequence shown here is derived from an EMBL/GenBank/DDBJ whole genome shotgun (WGS) entry which is preliminary data.</text>
</comment>
<sequence>MTSLNKNMFRVSLLALFATTTMGLPNCGVFLVNLPLLDKAVTPCYLNSEASLMPRAETQNHVSGGVIGGAVAGSVIGLAIIALGIILIIRHQPRLNAMSAASESRERPRTSSTTKFPEQSTEMSPIGGQQYPPNEAYNIPQELYGSEPVSHEHRVSPAIVFELDASERR</sequence>
<evidence type="ECO:0000256" key="3">
    <source>
        <dbReference type="SAM" id="SignalP"/>
    </source>
</evidence>
<feature type="region of interest" description="Disordered" evidence="1">
    <location>
        <begin position="99"/>
        <end position="151"/>
    </location>
</feature>
<organism evidence="4 5">
    <name type="scientific">Clonostachys rhizophaga</name>
    <dbReference type="NCBI Taxonomy" id="160324"/>
    <lineage>
        <taxon>Eukaryota</taxon>
        <taxon>Fungi</taxon>
        <taxon>Dikarya</taxon>
        <taxon>Ascomycota</taxon>
        <taxon>Pezizomycotina</taxon>
        <taxon>Sordariomycetes</taxon>
        <taxon>Hypocreomycetidae</taxon>
        <taxon>Hypocreales</taxon>
        <taxon>Bionectriaceae</taxon>
        <taxon>Clonostachys</taxon>
    </lineage>
</organism>
<evidence type="ECO:0000313" key="5">
    <source>
        <dbReference type="Proteomes" id="UP000696573"/>
    </source>
</evidence>
<feature type="transmembrane region" description="Helical" evidence="2">
    <location>
        <begin position="62"/>
        <end position="89"/>
    </location>
</feature>